<accession>A0A8S1EPU4</accession>
<evidence type="ECO:0000256" key="2">
    <source>
        <dbReference type="SAM" id="SignalP"/>
    </source>
</evidence>
<evidence type="ECO:0000256" key="1">
    <source>
        <dbReference type="SAM" id="MobiDB-lite"/>
    </source>
</evidence>
<reference evidence="3 4" key="1">
    <citation type="submission" date="2020-04" db="EMBL/GenBank/DDBJ databases">
        <authorList>
            <person name="Laetsch R D."/>
            <person name="Stevens L."/>
            <person name="Kumar S."/>
            <person name="Blaxter L. M."/>
        </authorList>
    </citation>
    <scope>NUCLEOTIDE SEQUENCE [LARGE SCALE GENOMIC DNA]</scope>
</reference>
<feature type="chain" id="PRO_5035775705" evidence="2">
    <location>
        <begin position="19"/>
        <end position="102"/>
    </location>
</feature>
<dbReference type="EMBL" id="CADEPM010000002">
    <property type="protein sequence ID" value="CAB3399845.1"/>
    <property type="molecule type" value="Genomic_DNA"/>
</dbReference>
<comment type="caution">
    <text evidence="3">The sequence shown here is derived from an EMBL/GenBank/DDBJ whole genome shotgun (WGS) entry which is preliminary data.</text>
</comment>
<feature type="signal peptide" evidence="2">
    <location>
        <begin position="1"/>
        <end position="18"/>
    </location>
</feature>
<gene>
    <name evidence="3" type="ORF">CBOVIS_LOCUS2903</name>
</gene>
<feature type="region of interest" description="Disordered" evidence="1">
    <location>
        <begin position="31"/>
        <end position="90"/>
    </location>
</feature>
<organism evidence="3 4">
    <name type="scientific">Caenorhabditis bovis</name>
    <dbReference type="NCBI Taxonomy" id="2654633"/>
    <lineage>
        <taxon>Eukaryota</taxon>
        <taxon>Metazoa</taxon>
        <taxon>Ecdysozoa</taxon>
        <taxon>Nematoda</taxon>
        <taxon>Chromadorea</taxon>
        <taxon>Rhabditida</taxon>
        <taxon>Rhabditina</taxon>
        <taxon>Rhabditomorpha</taxon>
        <taxon>Rhabditoidea</taxon>
        <taxon>Rhabditidae</taxon>
        <taxon>Peloderinae</taxon>
        <taxon>Caenorhabditis</taxon>
    </lineage>
</organism>
<feature type="compositionally biased region" description="Pro residues" evidence="1">
    <location>
        <begin position="43"/>
        <end position="55"/>
    </location>
</feature>
<keyword evidence="2" id="KW-0732">Signal</keyword>
<dbReference type="Proteomes" id="UP000494206">
    <property type="component" value="Unassembled WGS sequence"/>
</dbReference>
<protein>
    <submittedName>
        <fullName evidence="3">Uncharacterized protein</fullName>
    </submittedName>
</protein>
<sequence>MNTLSVVLLAVLAVFALAAPQRVIEKTTIIKTGGGPSFGRGPVGPPPRGFGPGPAPGFGRGPVGPFGRGPVGPIGRGPVGPIGRGPVGPISKTTIIKTTVVG</sequence>
<feature type="compositionally biased region" description="Gly residues" evidence="1">
    <location>
        <begin position="56"/>
        <end position="86"/>
    </location>
</feature>
<dbReference type="AlphaFoldDB" id="A0A8S1EPU4"/>
<feature type="compositionally biased region" description="Gly residues" evidence="1">
    <location>
        <begin position="32"/>
        <end position="42"/>
    </location>
</feature>
<evidence type="ECO:0000313" key="4">
    <source>
        <dbReference type="Proteomes" id="UP000494206"/>
    </source>
</evidence>
<name>A0A8S1EPU4_9PELO</name>
<keyword evidence="4" id="KW-1185">Reference proteome</keyword>
<evidence type="ECO:0000313" key="3">
    <source>
        <dbReference type="EMBL" id="CAB3399845.1"/>
    </source>
</evidence>
<proteinExistence type="predicted"/>